<accession>A0A4R5TYR4</accession>
<protein>
    <recommendedName>
        <fullName evidence="1">Aminoglycoside phosphotransferase domain-containing protein</fullName>
    </recommendedName>
</protein>
<evidence type="ECO:0000313" key="2">
    <source>
        <dbReference type="EMBL" id="TDK26387.1"/>
    </source>
</evidence>
<name>A0A4R5TYR4_9MICC</name>
<dbReference type="InterPro" id="IPR002575">
    <property type="entry name" value="Aminoglycoside_PTrfase"/>
</dbReference>
<dbReference type="RefSeq" id="WP_133402750.1">
    <property type="nucleotide sequence ID" value="NZ_SMTK01000002.1"/>
</dbReference>
<dbReference type="EMBL" id="SMTK01000002">
    <property type="protein sequence ID" value="TDK26387.1"/>
    <property type="molecule type" value="Genomic_DNA"/>
</dbReference>
<dbReference type="SUPFAM" id="SSF56112">
    <property type="entry name" value="Protein kinase-like (PK-like)"/>
    <property type="match status" value="1"/>
</dbReference>
<dbReference type="OrthoDB" id="4577657at2"/>
<dbReference type="InterPro" id="IPR011009">
    <property type="entry name" value="Kinase-like_dom_sf"/>
</dbReference>
<dbReference type="Proteomes" id="UP000295411">
    <property type="component" value="Unassembled WGS sequence"/>
</dbReference>
<evidence type="ECO:0000313" key="3">
    <source>
        <dbReference type="Proteomes" id="UP000295411"/>
    </source>
</evidence>
<sequence>MQNVQPSPETLAKVAGSAVGACRPLPVDDHVLVPLGVPLSNMTTAGLWRLQGAAGEGEDRHAFSSILKVIHTPLRWAGIEQIPEELRGFVVEHYPWRTEAEVYAGSLGQYLPEGLRLPRVHHIEELDEDSTAIWMEDVRHDPHAEWDPDRFARTAYLLGRLAGAAGAPRGNYRDLADYVFGPGEHIFIPRLRSGTSRSHPAFEGSVDDRLEEDLIALTGQLPALLSELSALPRTRAHGDACPQNLLQCRDGVVAIDWGSFGTAPAGFDLGQLLTGLVNEGLLPGSALPELAPRCLDAYLWGLQDEGAPLPRELVRRGFAISTAIVSGLSALFPPELDGPDSEHLHRLIAARADMARFLIAELAASSVS</sequence>
<comment type="caution">
    <text evidence="2">The sequence shown here is derived from an EMBL/GenBank/DDBJ whole genome shotgun (WGS) entry which is preliminary data.</text>
</comment>
<feature type="domain" description="Aminoglycoside phosphotransferase" evidence="1">
    <location>
        <begin position="113"/>
        <end position="299"/>
    </location>
</feature>
<proteinExistence type="predicted"/>
<dbReference type="AlphaFoldDB" id="A0A4R5TYR4"/>
<reference evidence="2 3" key="1">
    <citation type="submission" date="2019-03" db="EMBL/GenBank/DDBJ databases">
        <title>Arthrobacter sp. nov., an bacterium isolated from biocrust in Mu Us Desert.</title>
        <authorList>
            <person name="Lixiong L."/>
        </authorList>
    </citation>
    <scope>NUCLEOTIDE SEQUENCE [LARGE SCALE GENOMIC DNA]</scope>
    <source>
        <strain evidence="2 3">SLN-3</strain>
    </source>
</reference>
<organism evidence="2 3">
    <name type="scientific">Arthrobacter crusticola</name>
    <dbReference type="NCBI Taxonomy" id="2547960"/>
    <lineage>
        <taxon>Bacteria</taxon>
        <taxon>Bacillati</taxon>
        <taxon>Actinomycetota</taxon>
        <taxon>Actinomycetes</taxon>
        <taxon>Micrococcales</taxon>
        <taxon>Micrococcaceae</taxon>
        <taxon>Arthrobacter</taxon>
    </lineage>
</organism>
<dbReference type="Gene3D" id="3.90.1200.10">
    <property type="match status" value="1"/>
</dbReference>
<gene>
    <name evidence="2" type="ORF">E2F48_04075</name>
</gene>
<dbReference type="Pfam" id="PF01636">
    <property type="entry name" value="APH"/>
    <property type="match status" value="1"/>
</dbReference>
<keyword evidence="3" id="KW-1185">Reference proteome</keyword>
<evidence type="ECO:0000259" key="1">
    <source>
        <dbReference type="Pfam" id="PF01636"/>
    </source>
</evidence>